<accession>A0A1G2R6Q8</accession>
<sequence length="344" mass="39170">MKYIQEVEAPGLRDLFGWAKNSEAQKALGKDVLDKIQFVGSGKGAISLVLRYLFEKKVLLNRLDEIMVADWMGYGVYNQMQPHAFLAKRASERTKAIFVYHQYGFPQNMEAIMKFAKAKKLVVIEDCAHALFSSYKGKRLGTFGDFAIYSFSKWVFCFALGGMTSRFKDFHAFAQKAISSTPLGATFLKDATKFLYERSRFSGSRRFYMYANLLSDASYAFYKEALLPSTRAVRLLESKIGNEINVRAKRYQYFLEKTNGLALSHSFEREGIVPYMIPVHCPEKKNNEIVDALKKIGIMTGVYNFDMNRNMLSPKFVPCVLLPCHGGISEELFSHALSLILKKL</sequence>
<comment type="caution">
    <text evidence="2">The sequence shown here is derived from an EMBL/GenBank/DDBJ whole genome shotgun (WGS) entry which is preliminary data.</text>
</comment>
<protein>
    <recommendedName>
        <fullName evidence="4">DegT/DnrJ/EryC1/StrS aminotransferase</fullName>
    </recommendedName>
</protein>
<dbReference type="PANTHER" id="PTHR30244:SF34">
    <property type="entry name" value="DTDP-4-AMINO-4,6-DIDEOXYGALACTOSE TRANSAMINASE"/>
    <property type="match status" value="1"/>
</dbReference>
<dbReference type="InterPro" id="IPR015421">
    <property type="entry name" value="PyrdxlP-dep_Trfase_major"/>
</dbReference>
<proteinExistence type="inferred from homology"/>
<dbReference type="Pfam" id="PF01041">
    <property type="entry name" value="DegT_DnrJ_EryC1"/>
    <property type="match status" value="1"/>
</dbReference>
<evidence type="ECO:0008006" key="4">
    <source>
        <dbReference type="Google" id="ProtNLM"/>
    </source>
</evidence>
<dbReference type="EMBL" id="MHTY01000024">
    <property type="protein sequence ID" value="OHA68526.1"/>
    <property type="molecule type" value="Genomic_DNA"/>
</dbReference>
<keyword evidence="1" id="KW-0663">Pyridoxal phosphate</keyword>
<evidence type="ECO:0000313" key="3">
    <source>
        <dbReference type="Proteomes" id="UP000178529"/>
    </source>
</evidence>
<name>A0A1G2R6Q8_9BACT</name>
<evidence type="ECO:0000313" key="2">
    <source>
        <dbReference type="EMBL" id="OHA68526.1"/>
    </source>
</evidence>
<dbReference type="Proteomes" id="UP000178529">
    <property type="component" value="Unassembled WGS sequence"/>
</dbReference>
<dbReference type="InterPro" id="IPR000653">
    <property type="entry name" value="DegT/StrS_aminotransferase"/>
</dbReference>
<dbReference type="SUPFAM" id="SSF53383">
    <property type="entry name" value="PLP-dependent transferases"/>
    <property type="match status" value="1"/>
</dbReference>
<dbReference type="GO" id="GO:0000271">
    <property type="term" value="P:polysaccharide biosynthetic process"/>
    <property type="evidence" value="ECO:0007669"/>
    <property type="project" value="TreeGrafter"/>
</dbReference>
<organism evidence="2 3">
    <name type="scientific">Candidatus Wildermuthbacteria bacterium RIFCSPHIGHO2_02_FULL_48_16</name>
    <dbReference type="NCBI Taxonomy" id="1802453"/>
    <lineage>
        <taxon>Bacteria</taxon>
        <taxon>Candidatus Wildermuthiibacteriota</taxon>
    </lineage>
</organism>
<evidence type="ECO:0000256" key="1">
    <source>
        <dbReference type="RuleBase" id="RU004508"/>
    </source>
</evidence>
<dbReference type="Gene3D" id="3.40.640.10">
    <property type="entry name" value="Type I PLP-dependent aspartate aminotransferase-like (Major domain)"/>
    <property type="match status" value="1"/>
</dbReference>
<reference evidence="2 3" key="1">
    <citation type="journal article" date="2016" name="Nat. Commun.">
        <title>Thousands of microbial genomes shed light on interconnected biogeochemical processes in an aquifer system.</title>
        <authorList>
            <person name="Anantharaman K."/>
            <person name="Brown C.T."/>
            <person name="Hug L.A."/>
            <person name="Sharon I."/>
            <person name="Castelle C.J."/>
            <person name="Probst A.J."/>
            <person name="Thomas B.C."/>
            <person name="Singh A."/>
            <person name="Wilkins M.J."/>
            <person name="Karaoz U."/>
            <person name="Brodie E.L."/>
            <person name="Williams K.H."/>
            <person name="Hubbard S.S."/>
            <person name="Banfield J.F."/>
        </authorList>
    </citation>
    <scope>NUCLEOTIDE SEQUENCE [LARGE SCALE GENOMIC DNA]</scope>
</reference>
<gene>
    <name evidence="2" type="ORF">A3J68_00455</name>
</gene>
<dbReference type="GO" id="GO:0030170">
    <property type="term" value="F:pyridoxal phosphate binding"/>
    <property type="evidence" value="ECO:0007669"/>
    <property type="project" value="TreeGrafter"/>
</dbReference>
<comment type="similarity">
    <text evidence="1">Belongs to the DegT/DnrJ/EryC1 family.</text>
</comment>
<dbReference type="PANTHER" id="PTHR30244">
    <property type="entry name" value="TRANSAMINASE"/>
    <property type="match status" value="1"/>
</dbReference>
<dbReference type="InterPro" id="IPR015424">
    <property type="entry name" value="PyrdxlP-dep_Trfase"/>
</dbReference>
<dbReference type="GO" id="GO:0008483">
    <property type="term" value="F:transaminase activity"/>
    <property type="evidence" value="ECO:0007669"/>
    <property type="project" value="TreeGrafter"/>
</dbReference>
<dbReference type="AlphaFoldDB" id="A0A1G2R6Q8"/>